<dbReference type="InterPro" id="IPR004219">
    <property type="entry name" value="TTvirus_Unk"/>
</dbReference>
<evidence type="ECO:0000313" key="9">
    <source>
        <dbReference type="EMBL" id="XCH55673.1"/>
    </source>
</evidence>
<comment type="subcellular location">
    <subcellularLocation>
        <location evidence="1 7">Virion</location>
    </subcellularLocation>
</comment>
<feature type="region of interest" description="Disordered" evidence="8">
    <location>
        <begin position="672"/>
        <end position="697"/>
    </location>
</feature>
<dbReference type="EMBL" id="PP816427">
    <property type="protein sequence ID" value="XCH55673.1"/>
    <property type="molecule type" value="Genomic_DNA"/>
</dbReference>
<dbReference type="Pfam" id="PF02956">
    <property type="entry name" value="TT_ORF1"/>
    <property type="match status" value="1"/>
</dbReference>
<name>A0AAU8H587_9VIRU</name>
<evidence type="ECO:0000256" key="8">
    <source>
        <dbReference type="SAM" id="MobiDB-lite"/>
    </source>
</evidence>
<reference evidence="9" key="1">
    <citation type="submission" date="2024-05" db="EMBL/GenBank/DDBJ databases">
        <authorList>
            <person name="Laubscher F."/>
            <person name="Chudzinski V."/>
            <person name="Cordey S."/>
            <person name="Hosszu-Fellous K."/>
            <person name="Kaiser L."/>
        </authorList>
    </citation>
    <scope>NUCLEOTIDE SEQUENCE</scope>
    <source>
        <strain evidence="9">GE-0906-24-125</strain>
    </source>
</reference>
<keyword evidence="4 7" id="KW-1140">T=1 icosahedral capsid protein</keyword>
<evidence type="ECO:0000256" key="5">
    <source>
        <dbReference type="ARBA" id="ARBA00022561"/>
    </source>
</evidence>
<evidence type="ECO:0000256" key="7">
    <source>
        <dbReference type="RuleBase" id="RU361230"/>
    </source>
</evidence>
<evidence type="ECO:0000256" key="2">
    <source>
        <dbReference type="ARBA" id="ARBA00006131"/>
    </source>
</evidence>
<evidence type="ECO:0000256" key="4">
    <source>
        <dbReference type="ARBA" id="ARBA00022431"/>
    </source>
</evidence>
<organism evidence="9">
    <name type="scientific">Alphatorquevirus homin29</name>
    <dbReference type="NCBI Taxonomy" id="3048427"/>
    <lineage>
        <taxon>Viruses</taxon>
        <taxon>Monodnaviria</taxon>
        <taxon>Shotokuvirae</taxon>
        <taxon>Commensaviricota</taxon>
        <taxon>Cardeaviricetes</taxon>
        <taxon>Sanitavirales</taxon>
        <taxon>Anelloviridae</taxon>
        <taxon>Alphatorquevirus</taxon>
    </lineage>
</organism>
<sequence length="735" mass="87062">MPWWWGRWRRRGWRRRWGRRRGTRLRRRRARRTFQGRSRRRYVSRRWRRPYRRRRRKGRRKRRRRRRHKPTLVLRQWQPDVVRTCYITGWMPLLICGSGNTQFNFIMHMDDITPRGASYGGNLTNMTFTLEGLFEQFEYHRNRWSRSNHDLDMARYIFTTLKFYRHETVDYIVAYSRTGPFQISHLTHLSTHPLLMLLSKHHIVVPSLRTKPRGRKYKKIRIKPPKLMLNKWYFTKDICDLGLFQIWATGAELRNPWLRSGTKSPCVGFAVLNNSIYTDLSNLPDHNTQRIQIQNKLHPDSLEVATNKSLWQYTYTRLMSSYYYKANPQSTYDWQNYSNPTNYKNTKDKWNKAKNDRLEKIQKEYEAVYPQLPTQTPTDSTLMQDFGIYSPFYLSPTRISLDWHTAYTYVRYNPLTDKGIGNRVYLQWCSESSCKWSATKSKATIVDMPLFIALYGYIDWAIKATGVSSLVKDARLMIRCPYTEPQLVGATEDVGFCLLSNTFMNGDMPVLAPYIPISWFVKWYPMLAHQKEAIEDIVGSGPFMVRDQEAASWDITMGYRACFKWGGSPLPTQAIDDPCQKPTYPLPDPDRHPRLLQVSDPSKLGPKTVFHSWDMRRGQFSKRSIERMSEYTENDELFETGLPRKKKKFDTPIGGLQGEERRGYTLLQALQDSQEETGSEDQEQAPQTKETETQQLLHQLQLQKHHQRVLRKGLRELFGDVLRLRRGVHFDPLLT</sequence>
<accession>A0AAU8H587</accession>
<evidence type="ECO:0000256" key="6">
    <source>
        <dbReference type="ARBA" id="ARBA00022844"/>
    </source>
</evidence>
<comment type="function">
    <text evidence="7">Self-assembles to form an icosahedral capsid.</text>
</comment>
<evidence type="ECO:0000256" key="3">
    <source>
        <dbReference type="ARBA" id="ARBA00018091"/>
    </source>
</evidence>
<evidence type="ECO:0000256" key="1">
    <source>
        <dbReference type="ARBA" id="ARBA00004328"/>
    </source>
</evidence>
<comment type="similarity">
    <text evidence="2 7">Belongs to the anelloviridae capsid protein family.</text>
</comment>
<keyword evidence="6 7" id="KW-0946">Virion</keyword>
<feature type="compositionally biased region" description="Acidic residues" evidence="8">
    <location>
        <begin position="673"/>
        <end position="683"/>
    </location>
</feature>
<proteinExistence type="inferred from homology"/>
<dbReference type="GO" id="GO:0039615">
    <property type="term" value="C:T=1 icosahedral viral capsid"/>
    <property type="evidence" value="ECO:0007669"/>
    <property type="project" value="UniProtKB-UniRule"/>
</dbReference>
<keyword evidence="5 7" id="KW-0167">Capsid protein</keyword>
<protein>
    <recommendedName>
        <fullName evidence="3 7">Capsid protein</fullName>
    </recommendedName>
</protein>